<reference evidence="3 4" key="1">
    <citation type="submission" date="2024-06" db="EMBL/GenBank/DDBJ databases">
        <authorList>
            <person name="Chen R.Y."/>
        </authorList>
    </citation>
    <scope>NUCLEOTIDE SEQUENCE [LARGE SCALE GENOMIC DNA]</scope>
    <source>
        <strain evidence="3 4">D2</strain>
    </source>
</reference>
<feature type="transmembrane region" description="Helical" evidence="1">
    <location>
        <begin position="90"/>
        <end position="112"/>
    </location>
</feature>
<feature type="transmembrane region" description="Helical" evidence="1">
    <location>
        <begin position="25"/>
        <end position="45"/>
    </location>
</feature>
<keyword evidence="1" id="KW-0812">Transmembrane</keyword>
<dbReference type="Pfam" id="PF04892">
    <property type="entry name" value="VanZ"/>
    <property type="match status" value="1"/>
</dbReference>
<evidence type="ECO:0000313" key="4">
    <source>
        <dbReference type="Proteomes" id="UP001467690"/>
    </source>
</evidence>
<dbReference type="InterPro" id="IPR006976">
    <property type="entry name" value="VanZ-like"/>
</dbReference>
<dbReference type="EMBL" id="JBELOE010000239">
    <property type="protein sequence ID" value="MER2493073.1"/>
    <property type="molecule type" value="Genomic_DNA"/>
</dbReference>
<keyword evidence="1" id="KW-0472">Membrane</keyword>
<dbReference type="NCBIfam" id="NF037970">
    <property type="entry name" value="vanZ_1"/>
    <property type="match status" value="1"/>
</dbReference>
<dbReference type="Proteomes" id="UP001467690">
    <property type="component" value="Unassembled WGS sequence"/>
</dbReference>
<proteinExistence type="predicted"/>
<evidence type="ECO:0000259" key="2">
    <source>
        <dbReference type="Pfam" id="PF04892"/>
    </source>
</evidence>
<keyword evidence="1" id="KW-1133">Transmembrane helix</keyword>
<evidence type="ECO:0000313" key="3">
    <source>
        <dbReference type="EMBL" id="MER2493073.1"/>
    </source>
</evidence>
<organism evidence="3 4">
    <name type="scientific">Catenovulum sediminis</name>
    <dbReference type="NCBI Taxonomy" id="1740262"/>
    <lineage>
        <taxon>Bacteria</taxon>
        <taxon>Pseudomonadati</taxon>
        <taxon>Pseudomonadota</taxon>
        <taxon>Gammaproteobacteria</taxon>
        <taxon>Alteromonadales</taxon>
        <taxon>Alteromonadaceae</taxon>
        <taxon>Catenovulum</taxon>
    </lineage>
</organism>
<evidence type="ECO:0000256" key="1">
    <source>
        <dbReference type="SAM" id="Phobius"/>
    </source>
</evidence>
<accession>A0ABV1RJF4</accession>
<feature type="transmembrane region" description="Helical" evidence="1">
    <location>
        <begin position="65"/>
        <end position="83"/>
    </location>
</feature>
<name>A0ABV1RJF4_9ALTE</name>
<protein>
    <submittedName>
        <fullName evidence="3">VanZ family protein</fullName>
    </submittedName>
</protein>
<dbReference type="PANTHER" id="PTHR28008:SF1">
    <property type="entry name" value="DOMAIN PROTEIN, PUTATIVE (AFU_ORTHOLOGUE AFUA_3G10980)-RELATED"/>
    <property type="match status" value="1"/>
</dbReference>
<sequence>MTFKYCCTMYKYQIINLVMQSIFKILRLQVSWQFITTVAFIYASFLFFKPINTNAVVLFPHFDKLAHFVVFAGLTFLTVMSFHKNRNFHAAAIILTMAFYGAGVEIIQGTFFDRQASLADWLFDMAGCITSIYIFNNTKFSCLLSWVVAR</sequence>
<dbReference type="PANTHER" id="PTHR28008">
    <property type="entry name" value="DOMAIN PROTEIN, PUTATIVE (AFU_ORTHOLOGUE AFUA_3G10980)-RELATED"/>
    <property type="match status" value="1"/>
</dbReference>
<gene>
    <name evidence="3" type="ORF">ABS311_14410</name>
</gene>
<feature type="domain" description="VanZ-like" evidence="2">
    <location>
        <begin position="15"/>
        <end position="135"/>
    </location>
</feature>
<keyword evidence="4" id="KW-1185">Reference proteome</keyword>
<comment type="caution">
    <text evidence="3">The sequence shown here is derived from an EMBL/GenBank/DDBJ whole genome shotgun (WGS) entry which is preliminary data.</text>
</comment>